<feature type="region of interest" description="Disordered" evidence="1">
    <location>
        <begin position="55"/>
        <end position="103"/>
    </location>
</feature>
<feature type="compositionally biased region" description="Low complexity" evidence="1">
    <location>
        <begin position="62"/>
        <end position="72"/>
    </location>
</feature>
<feature type="compositionally biased region" description="Basic and acidic residues" evidence="1">
    <location>
        <begin position="648"/>
        <end position="658"/>
    </location>
</feature>
<name>A0ABT6QJF6_9PSED</name>
<evidence type="ECO:0000313" key="2">
    <source>
        <dbReference type="EMBL" id="MDI2591012.1"/>
    </source>
</evidence>
<feature type="compositionally biased region" description="Polar residues" evidence="1">
    <location>
        <begin position="74"/>
        <end position="102"/>
    </location>
</feature>
<feature type="compositionally biased region" description="Polar residues" evidence="1">
    <location>
        <begin position="21"/>
        <end position="40"/>
    </location>
</feature>
<evidence type="ECO:0000313" key="3">
    <source>
        <dbReference type="Proteomes" id="UP001159100"/>
    </source>
</evidence>
<keyword evidence="3" id="KW-1185">Reference proteome</keyword>
<dbReference type="RefSeq" id="WP_282315334.1">
    <property type="nucleotide sequence ID" value="NZ_JARBWL010000001.1"/>
</dbReference>
<evidence type="ECO:0000256" key="1">
    <source>
        <dbReference type="SAM" id="MobiDB-lite"/>
    </source>
</evidence>
<proteinExistence type="predicted"/>
<reference evidence="2 3" key="1">
    <citation type="submission" date="2023-02" db="EMBL/GenBank/DDBJ databases">
        <title>Pseudomonas chrutzelriedensis sp. nov., a potently antifungal strain isolated from moss.</title>
        <authorList>
            <person name="Schnyder A."/>
            <person name="Kalawong R."/>
            <person name="Eberl L."/>
            <person name="Agnoli K."/>
        </authorList>
    </citation>
    <scope>NUCLEOTIDE SEQUENCE [LARGE SCALE GENOMIC DNA]</scope>
    <source>
        <strain evidence="2 3">681</strain>
    </source>
</reference>
<comment type="caution">
    <text evidence="2">The sequence shown here is derived from an EMBL/GenBank/DDBJ whole genome shotgun (WGS) entry which is preliminary data.</text>
</comment>
<accession>A0ABT6QJF6</accession>
<sequence length="1654" mass="179113">MQTHLQTAALPPTPTMAPAGNNPSGLEQQQQAPTQRSGHSLASFGRRVRHNIGQLFQRTDAPQRPSARSAASHTADNQQAPDNDAQPSSSTAPGSSPLQRSNAGRFEGRGALIQRQLATTERPSGVQLDAKGVPTFDGFAPAALSDLLKNALGQPGQTYQAGHSAARSEDHLLLDQQGHVLHLKQTPTAVVALRSSQAEGHPGGTPATQRMAMEGNVVHVEAGPHKDTPLQTIGRAHMGHLTGIHQDRDGEPLRLHEQQLYEFDSARGAWKAPEGEPLKFSQLATQGNGKLYGQTGDKLVDLSASDAPHVTVPGLKAFSVNADHFAATLSGDNSQTLQLIDLNQDPPRSGAAKTLVLNDGHAEAKSIGLSHERLFVSDTEGRLYSATREDLHNDSQELRLVPVQHPDGERLGGSKQVSGFLSGDHGEVHALITDRAGQTHAHPLDDQTQRLKGGWNLSDALVLDNRRGLPGSTEPTPANTFDLDRLGRVSLNEQRVQRWDSTSQDWKDTGIKDVAHLQRGLDSKAYLLQDGVLKKLDVSPKYNPVAVGASHVLNQPPRSTDVKLGEAVGGLDGRVIQAFAMLNDKQFVALDDQNRLTAHHKKGEPTDLSRVDLQGTVAHLALDENHNLHAMTTEGELFAMTRDDWQASKDNPRPEAAWKKVPTPANRPLASLRTGDDNRLSVTLRNSDDHSQLQLKGQTWQPVTTKPADHNALNELFGRVRGGEKAVRIPGTGLTARVSANLMGRGSVENSNRASTGEFIRANIFKPTLETPRVLKNIGNHIQHRHHGREGLRPLYNSEATLFKRLEVISHNEQPAAPGQDLKTRIGTLDLGAQGADLHAELEAFRSELDDNSQRATRHLGQEHGKFKLLQQKEGLLNIHGELSAPSKRTQLSMKLSHLKDTLNINSSGHDLLKELQGALAHLAPSPENRTAELLQKLQDNGMKMSHQKADIPLDQRRDASDHQGLTKARLALDVVTLKDLDVLVGRAEMITPNADNSGPLERLQKDLNQLRDKHYGEHPVKQATDMGFTDHANLEASYDGIKAFLNGFKKQDHATSVNLRAATGSKTQAELADTLKATLKQLEHPDDEIAMQRSYGLNLSTPFVALANKGLGPWPSGAVTGGRNYNLSAERGDKGVTVYLQREGLGSASGGVGGGKDYWPGFFEGDEVARHTKIDIGNNRLLTPALRLGVDATGTATTTRRDGVVFSVPDEDIDQFVDNLFSGQLNPLEVMKKGVDHETQKGLRFNVDLNASATAEFRVGFGLTDKDSSPLSAAARFGAGGTVNVNLLNYTNYSVEQHSNKGEMQEHSQNRPRLMNSAGASVFARAQLNGSHTTPSSAADKASQGAAVPLGGSAGVAVDNKTSKRIKFTFKEAEPLTDAGLEKLASSLGAAFKDPQSQQKITQLADRTAPEYAGATPREVLSTHLAGLDSHFRDKPVENDEQYAALRTLKRSLVQQDAAEAKHSLLDGGRFESSYTNLSRLDQQGALSKVMSLVSTMHSPSNAERVSSLLDQDPTLKSLVKQMQASDGTLARVRLELKDEVQDRIDEGSRTGTLSQKELAGLLSDRNNMRIKAITVYQSASKPESFTSPLPMISYSSSASLSVNKTLGKINFSYGQDQDTPKSYFLDGELSRPGAALKTAVDALKKDGLELKR</sequence>
<dbReference type="InterPro" id="IPR021085">
    <property type="entry name" value="AvrE_T3Es"/>
</dbReference>
<feature type="region of interest" description="Disordered" evidence="1">
    <location>
        <begin position="648"/>
        <end position="673"/>
    </location>
</feature>
<dbReference type="Proteomes" id="UP001159100">
    <property type="component" value="Unassembled WGS sequence"/>
</dbReference>
<protein>
    <submittedName>
        <fullName evidence="2">AvrE-family type 3 secretion system effector</fullName>
    </submittedName>
</protein>
<organism evidence="2 3">
    <name type="scientific">Pseudomonas fungipugnans</name>
    <dbReference type="NCBI Taxonomy" id="3024217"/>
    <lineage>
        <taxon>Bacteria</taxon>
        <taxon>Pseudomonadati</taxon>
        <taxon>Pseudomonadota</taxon>
        <taxon>Gammaproteobacteria</taxon>
        <taxon>Pseudomonadales</taxon>
        <taxon>Pseudomonadaceae</taxon>
        <taxon>Pseudomonas</taxon>
    </lineage>
</organism>
<feature type="region of interest" description="Disordered" evidence="1">
    <location>
        <begin position="1"/>
        <end position="40"/>
    </location>
</feature>
<dbReference type="EMBL" id="JARBWL010000001">
    <property type="protein sequence ID" value="MDI2591012.1"/>
    <property type="molecule type" value="Genomic_DNA"/>
</dbReference>
<dbReference type="Pfam" id="PF11725">
    <property type="entry name" value="AvrE_T3Es"/>
    <property type="match status" value="1"/>
</dbReference>
<gene>
    <name evidence="2" type="ORF">POF45_06140</name>
</gene>